<evidence type="ECO:0000259" key="1">
    <source>
        <dbReference type="Pfam" id="PF01841"/>
    </source>
</evidence>
<name>A0A7G6RIB8_RHILV</name>
<organism evidence="2 3">
    <name type="scientific">Rhizobium leguminosarum bv. viciae</name>
    <dbReference type="NCBI Taxonomy" id="387"/>
    <lineage>
        <taxon>Bacteria</taxon>
        <taxon>Pseudomonadati</taxon>
        <taxon>Pseudomonadota</taxon>
        <taxon>Alphaproteobacteria</taxon>
        <taxon>Hyphomicrobiales</taxon>
        <taxon>Rhizobiaceae</taxon>
        <taxon>Rhizobium/Agrobacterium group</taxon>
        <taxon>Rhizobium</taxon>
    </lineage>
</organism>
<dbReference type="Pfam" id="PF01841">
    <property type="entry name" value="Transglut_core"/>
    <property type="match status" value="1"/>
</dbReference>
<dbReference type="Gene3D" id="3.10.620.30">
    <property type="match status" value="1"/>
</dbReference>
<dbReference type="EMBL" id="CP050549">
    <property type="protein sequence ID" value="QND42000.1"/>
    <property type="molecule type" value="Genomic_DNA"/>
</dbReference>
<proteinExistence type="predicted"/>
<sequence length="263" mass="29742">MEGVDRWIPYSAMTNPGRHASAIAVLPTEVGALIQIIQGVLVHSDWVKEYGLDETILNSTARTTLPIAERLDDVLRRDPRPLNIARSADKRSVGTCRDYALMLCSFLRCREIPARVRCGFAAYFSHGWEDHWVCEYWDSSAGEWCLCDPQIDQMLRQRNQISFAPANVPRQSFMSAGEAWLECLKRAKADPASFGHGNVTGLWFVKINVLRDHYVLNGRETSSWDRWRDAPQPKRAVIGGELELLDALAASPDQPFVEIALDW</sequence>
<dbReference type="AlphaFoldDB" id="A0A7G6RIB8"/>
<dbReference type="SUPFAM" id="SSF54001">
    <property type="entry name" value="Cysteine proteinases"/>
    <property type="match status" value="1"/>
</dbReference>
<dbReference type="InterPro" id="IPR002931">
    <property type="entry name" value="Transglutaminase-like"/>
</dbReference>
<dbReference type="InterPro" id="IPR038765">
    <property type="entry name" value="Papain-like_cys_pep_sf"/>
</dbReference>
<protein>
    <submittedName>
        <fullName evidence="2">Transglutaminase domain-containing protein</fullName>
    </submittedName>
</protein>
<evidence type="ECO:0000313" key="3">
    <source>
        <dbReference type="Proteomes" id="UP000515518"/>
    </source>
</evidence>
<dbReference type="Proteomes" id="UP000515518">
    <property type="component" value="Chromosome"/>
</dbReference>
<gene>
    <name evidence="2" type="ORF">HB770_06095</name>
</gene>
<accession>A0A7G6RIB8</accession>
<evidence type="ECO:0000313" key="2">
    <source>
        <dbReference type="EMBL" id="QND42000.1"/>
    </source>
</evidence>
<feature type="domain" description="Transglutaminase-like" evidence="1">
    <location>
        <begin position="86"/>
        <end position="149"/>
    </location>
</feature>
<reference evidence="3" key="1">
    <citation type="journal article" date="2020" name="Mol. Plant Microbe">
        <title>Rhizobial microsymbionts of the narrowly endemic Oxytropis species growing in Kamchatka are characterized by significant genetic diversity and possess a set of genes that are associated with T3SS and T6SS secretion systems and can affect the development of symbiosis.</title>
        <authorList>
            <person name="Safronova V."/>
            <person name="Guro P."/>
            <person name="Sazanova A."/>
            <person name="Kuznetsova I."/>
            <person name="Belimov A."/>
            <person name="Yakubov V."/>
            <person name="Chirak E."/>
            <person name="Afonin A."/>
            <person name="Gogolev Y."/>
            <person name="Andronov E."/>
            <person name="Tikhonovich I."/>
        </authorList>
    </citation>
    <scope>NUCLEOTIDE SEQUENCE [LARGE SCALE GENOMIC DNA]</scope>
    <source>
        <strain evidence="3">RCAM0610</strain>
    </source>
</reference>